<keyword evidence="4" id="KW-1185">Reference proteome</keyword>
<protein>
    <submittedName>
        <fullName evidence="3">Uncharacterized protein</fullName>
    </submittedName>
</protein>
<evidence type="ECO:0000313" key="4">
    <source>
        <dbReference type="Proteomes" id="UP001232148"/>
    </source>
</evidence>
<feature type="transmembrane region" description="Helical" evidence="2">
    <location>
        <begin position="58"/>
        <end position="78"/>
    </location>
</feature>
<reference evidence="3" key="1">
    <citation type="submission" date="2021-06" db="EMBL/GenBank/DDBJ databases">
        <title>Comparative genomics, transcriptomics and evolutionary studies reveal genomic signatures of adaptation to plant cell wall in hemibiotrophic fungi.</title>
        <authorList>
            <consortium name="DOE Joint Genome Institute"/>
            <person name="Baroncelli R."/>
            <person name="Diaz J.F."/>
            <person name="Benocci T."/>
            <person name="Peng M."/>
            <person name="Battaglia E."/>
            <person name="Haridas S."/>
            <person name="Andreopoulos W."/>
            <person name="Labutti K."/>
            <person name="Pangilinan J."/>
            <person name="Floch G.L."/>
            <person name="Makela M.R."/>
            <person name="Henrissat B."/>
            <person name="Grigoriev I.V."/>
            <person name="Crouch J.A."/>
            <person name="De Vries R.P."/>
            <person name="Sukno S.A."/>
            <person name="Thon M.R."/>
        </authorList>
    </citation>
    <scope>NUCLEOTIDE SEQUENCE</scope>
    <source>
        <strain evidence="3">MAFF235873</strain>
    </source>
</reference>
<keyword evidence="2" id="KW-1133">Transmembrane helix</keyword>
<proteinExistence type="predicted"/>
<keyword evidence="2" id="KW-0812">Transmembrane</keyword>
<gene>
    <name evidence="3" type="ORF">LX32DRAFT_441969</name>
</gene>
<dbReference type="AlphaFoldDB" id="A0AAD9HRT6"/>
<comment type="caution">
    <text evidence="3">The sequence shown here is derived from an EMBL/GenBank/DDBJ whole genome shotgun (WGS) entry which is preliminary data.</text>
</comment>
<feature type="transmembrane region" description="Helical" evidence="2">
    <location>
        <begin position="140"/>
        <end position="159"/>
    </location>
</feature>
<organism evidence="3 4">
    <name type="scientific">Colletotrichum zoysiae</name>
    <dbReference type="NCBI Taxonomy" id="1216348"/>
    <lineage>
        <taxon>Eukaryota</taxon>
        <taxon>Fungi</taxon>
        <taxon>Dikarya</taxon>
        <taxon>Ascomycota</taxon>
        <taxon>Pezizomycotina</taxon>
        <taxon>Sordariomycetes</taxon>
        <taxon>Hypocreomycetidae</taxon>
        <taxon>Glomerellales</taxon>
        <taxon>Glomerellaceae</taxon>
        <taxon>Colletotrichum</taxon>
        <taxon>Colletotrichum graminicola species complex</taxon>
    </lineage>
</organism>
<feature type="compositionally biased region" description="Basic and acidic residues" evidence="1">
    <location>
        <begin position="24"/>
        <end position="35"/>
    </location>
</feature>
<sequence length="182" mass="20331">MDGMDNVRIQNTHRIGTDEEENLEREREREKKGEKSPLSYAVAPPGSHRAWSEQADSLGFGGGVFLLGVSFSFFIYLFPGEACSSSAVILKGVWNRRLPSFSSLKPSFLTREQMSLISGGPMGTLGPVCTYAPPFPASDFFLLFYFYLFYFLSCCRLSALRIPCITTAAARPGPRAKPRRRR</sequence>
<feature type="region of interest" description="Disordered" evidence="1">
    <location>
        <begin position="1"/>
        <end position="45"/>
    </location>
</feature>
<dbReference type="Proteomes" id="UP001232148">
    <property type="component" value="Unassembled WGS sequence"/>
</dbReference>
<dbReference type="EMBL" id="MU842816">
    <property type="protein sequence ID" value="KAK2034145.1"/>
    <property type="molecule type" value="Genomic_DNA"/>
</dbReference>
<keyword evidence="2" id="KW-0472">Membrane</keyword>
<evidence type="ECO:0000256" key="1">
    <source>
        <dbReference type="SAM" id="MobiDB-lite"/>
    </source>
</evidence>
<evidence type="ECO:0000256" key="2">
    <source>
        <dbReference type="SAM" id="Phobius"/>
    </source>
</evidence>
<accession>A0AAD9HRT6</accession>
<name>A0AAD9HRT6_9PEZI</name>
<evidence type="ECO:0000313" key="3">
    <source>
        <dbReference type="EMBL" id="KAK2034145.1"/>
    </source>
</evidence>